<dbReference type="EMBL" id="JAFBDQ010000004">
    <property type="protein sequence ID" value="MBM7556157.1"/>
    <property type="molecule type" value="Genomic_DNA"/>
</dbReference>
<evidence type="ECO:0000313" key="2">
    <source>
        <dbReference type="Proteomes" id="UP000774000"/>
    </source>
</evidence>
<sequence>MNNYKLAIILLMISILSFLGTRAAIKNRKEIDSFFGNLPKIAEEVQLDLKGKFSRPSSGVEVGKDIKLIRKLNFNPGLKLDYDEWFGLSEIADNKIYVPYMKVETEELIINVFRASDGEFKEKIIYDIEGIGGYPLIKVIKDRIYLVNHSRKSIEILNLSGKHKKRISLSGGHRKGSSLSSTRTPFDWVPLYSSNDHIYLLNIFGRDRKLQKYDFRGDILKEVELDGKYWEEVTSAEKLLFYKGDLYFIFNEWMNIVNQDLEGLGSYKLSGDDFGLKNTGYNGYFTDYVFYRNRFIYLGSNYLVISDLAGDYKRIPISSLIGGSLEGLLQTKINRYDLELRSNNDRLFLLDESQNLVYELEINENICPPVNSKNWDRSNALFPDIVLEHAIRRRINKPKGELSNEDIKSIERLSIRNQGIQNLQGLKKLKNLRVLRLPDNQEDISLLLELPNLEKVYLDEDALDFSLGSIDYKVIKKLQSQGVEIHL</sequence>
<dbReference type="InterPro" id="IPR032675">
    <property type="entry name" value="LRR_dom_sf"/>
</dbReference>
<keyword evidence="2" id="KW-1185">Reference proteome</keyword>
<comment type="caution">
    <text evidence="1">The sequence shown here is derived from an EMBL/GenBank/DDBJ whole genome shotgun (WGS) entry which is preliminary data.</text>
</comment>
<accession>A0A938XV57</accession>
<dbReference type="Proteomes" id="UP000774000">
    <property type="component" value="Unassembled WGS sequence"/>
</dbReference>
<organism evidence="1 2">
    <name type="scientific">Halanaerobacter jeridensis</name>
    <dbReference type="NCBI Taxonomy" id="706427"/>
    <lineage>
        <taxon>Bacteria</taxon>
        <taxon>Bacillati</taxon>
        <taxon>Bacillota</taxon>
        <taxon>Clostridia</taxon>
        <taxon>Halanaerobiales</taxon>
        <taxon>Halobacteroidaceae</taxon>
        <taxon>Halanaerobacter</taxon>
    </lineage>
</organism>
<dbReference type="AlphaFoldDB" id="A0A938XV57"/>
<dbReference type="RefSeq" id="WP_204700871.1">
    <property type="nucleotide sequence ID" value="NZ_JAFBDQ010000004.1"/>
</dbReference>
<evidence type="ECO:0000313" key="1">
    <source>
        <dbReference type="EMBL" id="MBM7556157.1"/>
    </source>
</evidence>
<proteinExistence type="predicted"/>
<dbReference type="Gene3D" id="3.80.10.10">
    <property type="entry name" value="Ribonuclease Inhibitor"/>
    <property type="match status" value="1"/>
</dbReference>
<gene>
    <name evidence="1" type="ORF">JOC47_000993</name>
</gene>
<protein>
    <submittedName>
        <fullName evidence="1">Leucine-rich repeat (LRR) protein</fullName>
    </submittedName>
</protein>
<name>A0A938XV57_9FIRM</name>
<reference evidence="1" key="1">
    <citation type="submission" date="2021-01" db="EMBL/GenBank/DDBJ databases">
        <title>Genomic Encyclopedia of Type Strains, Phase IV (KMG-IV): sequencing the most valuable type-strain genomes for metagenomic binning, comparative biology and taxonomic classification.</title>
        <authorList>
            <person name="Goeker M."/>
        </authorList>
    </citation>
    <scope>NUCLEOTIDE SEQUENCE</scope>
    <source>
        <strain evidence="1">DSM 23230</strain>
    </source>
</reference>